<evidence type="ECO:0000259" key="4">
    <source>
        <dbReference type="Pfam" id="PF00535"/>
    </source>
</evidence>
<feature type="domain" description="Glycosyltransferase 2-like" evidence="4">
    <location>
        <begin position="6"/>
        <end position="183"/>
    </location>
</feature>
<dbReference type="Gene3D" id="3.90.550.10">
    <property type="entry name" value="Spore Coat Polysaccharide Biosynthesis Protein SpsA, Chain A"/>
    <property type="match status" value="1"/>
</dbReference>
<dbReference type="SUPFAM" id="SSF53448">
    <property type="entry name" value="Nucleotide-diphospho-sugar transferases"/>
    <property type="match status" value="1"/>
</dbReference>
<evidence type="ECO:0000256" key="3">
    <source>
        <dbReference type="ARBA" id="ARBA00022679"/>
    </source>
</evidence>
<organism evidence="5 6">
    <name type="scientific">Candidatus Daviesbacteria bacterium GW2011_GWB1_41_5</name>
    <dbReference type="NCBI Taxonomy" id="1618429"/>
    <lineage>
        <taxon>Bacteria</taxon>
        <taxon>Candidatus Daviesiibacteriota</taxon>
    </lineage>
</organism>
<accession>A0A0G0YTP5</accession>
<dbReference type="CDD" id="cd04186">
    <property type="entry name" value="GT_2_like_c"/>
    <property type="match status" value="1"/>
</dbReference>
<dbReference type="EMBL" id="LCBN01000034">
    <property type="protein sequence ID" value="KKS13016.1"/>
    <property type="molecule type" value="Genomic_DNA"/>
</dbReference>
<gene>
    <name evidence="5" type="ORF">UU67_C0034G0009</name>
</gene>
<dbReference type="InterPro" id="IPR029044">
    <property type="entry name" value="Nucleotide-diphossugar_trans"/>
</dbReference>
<dbReference type="PANTHER" id="PTHR43179">
    <property type="entry name" value="RHAMNOSYLTRANSFERASE WBBL"/>
    <property type="match status" value="1"/>
</dbReference>
<dbReference type="GO" id="GO:0016757">
    <property type="term" value="F:glycosyltransferase activity"/>
    <property type="evidence" value="ECO:0007669"/>
    <property type="project" value="UniProtKB-KW"/>
</dbReference>
<evidence type="ECO:0000256" key="2">
    <source>
        <dbReference type="ARBA" id="ARBA00022676"/>
    </source>
</evidence>
<dbReference type="AlphaFoldDB" id="A0A0G0YTP5"/>
<name>A0A0G0YTP5_9BACT</name>
<sequence>MSRLVSVIIINLNGKANLEECLNSLYRVTYSPFEVIVVDNGSTDGSDVLLKEKFPRVKLIVEENKKLGFAEANNLAYKKSKGDYILLLNNDCIVTKNFLESLVSHLQRNPRVGIVQPTILFYRPNTPLHRKINSVGSFFLNSGFLYHKDYGKSFVKQKYSKPCEIFSAYGACLLAKREVIEEVGLFDPGYFLYFEETDLCHRVWLAGYSVMLEPRVYVFHKGAQTSKRLPAAFVQFHSFKNKLHSYLKNLDSHYLLSMFIPHFLVSEVGALLYLFFGKPEFTLAVQRAIYWNLKNITKILRERKNVQENIRRVSDSSFIPKFMRSTGIEYYYFLSKGELEKYENDR</sequence>
<comment type="caution">
    <text evidence="5">The sequence shown here is derived from an EMBL/GenBank/DDBJ whole genome shotgun (WGS) entry which is preliminary data.</text>
</comment>
<evidence type="ECO:0000313" key="5">
    <source>
        <dbReference type="EMBL" id="KKS13016.1"/>
    </source>
</evidence>
<dbReference type="PANTHER" id="PTHR43179:SF12">
    <property type="entry name" value="GALACTOFURANOSYLTRANSFERASE GLFT2"/>
    <property type="match status" value="1"/>
</dbReference>
<proteinExistence type="inferred from homology"/>
<protein>
    <recommendedName>
        <fullName evidence="4">Glycosyltransferase 2-like domain-containing protein</fullName>
    </recommendedName>
</protein>
<keyword evidence="2" id="KW-0328">Glycosyltransferase</keyword>
<dbReference type="Proteomes" id="UP000034753">
    <property type="component" value="Unassembled WGS sequence"/>
</dbReference>
<reference evidence="5 6" key="1">
    <citation type="journal article" date="2015" name="Nature">
        <title>rRNA introns, odd ribosomes, and small enigmatic genomes across a large radiation of phyla.</title>
        <authorList>
            <person name="Brown C.T."/>
            <person name="Hug L.A."/>
            <person name="Thomas B.C."/>
            <person name="Sharon I."/>
            <person name="Castelle C.J."/>
            <person name="Singh A."/>
            <person name="Wilkins M.J."/>
            <person name="Williams K.H."/>
            <person name="Banfield J.F."/>
        </authorList>
    </citation>
    <scope>NUCLEOTIDE SEQUENCE [LARGE SCALE GENOMIC DNA]</scope>
</reference>
<evidence type="ECO:0000313" key="6">
    <source>
        <dbReference type="Proteomes" id="UP000034753"/>
    </source>
</evidence>
<dbReference type="Pfam" id="PF00535">
    <property type="entry name" value="Glycos_transf_2"/>
    <property type="match status" value="1"/>
</dbReference>
<keyword evidence="3" id="KW-0808">Transferase</keyword>
<evidence type="ECO:0000256" key="1">
    <source>
        <dbReference type="ARBA" id="ARBA00006739"/>
    </source>
</evidence>
<comment type="similarity">
    <text evidence="1">Belongs to the glycosyltransferase 2 family.</text>
</comment>
<dbReference type="InterPro" id="IPR001173">
    <property type="entry name" value="Glyco_trans_2-like"/>
</dbReference>